<comment type="caution">
    <text evidence="7">The sequence shown here is derived from an EMBL/GenBank/DDBJ whole genome shotgun (WGS) entry which is preliminary data.</text>
</comment>
<protein>
    <submittedName>
        <fullName evidence="7">Ankyrin repeat domain-containing protein</fullName>
    </submittedName>
</protein>
<name>A0ABT3G3G4_9BACT</name>
<evidence type="ECO:0000256" key="5">
    <source>
        <dbReference type="SAM" id="Coils"/>
    </source>
</evidence>
<dbReference type="InterPro" id="IPR036770">
    <property type="entry name" value="Ankyrin_rpt-contain_sf"/>
</dbReference>
<keyword evidence="5" id="KW-0175">Coiled coil</keyword>
<dbReference type="PRINTS" id="PR01415">
    <property type="entry name" value="ANKYRIN"/>
</dbReference>
<dbReference type="SUPFAM" id="SSF48403">
    <property type="entry name" value="Ankyrin repeat"/>
    <property type="match status" value="1"/>
</dbReference>
<keyword evidence="2 3" id="KW-0040">ANK repeat</keyword>
<dbReference type="Gene3D" id="1.25.40.20">
    <property type="entry name" value="Ankyrin repeat-containing domain"/>
    <property type="match status" value="3"/>
</dbReference>
<feature type="chain" id="PRO_5045721265" evidence="6">
    <location>
        <begin position="25"/>
        <end position="1027"/>
    </location>
</feature>
<evidence type="ECO:0000256" key="4">
    <source>
        <dbReference type="PROSITE-ProRule" id="PRU00339"/>
    </source>
</evidence>
<feature type="repeat" description="ANK" evidence="3">
    <location>
        <begin position="208"/>
        <end position="240"/>
    </location>
</feature>
<dbReference type="InterPro" id="IPR050663">
    <property type="entry name" value="Ankyrin-SOCS_Box"/>
</dbReference>
<evidence type="ECO:0000256" key="3">
    <source>
        <dbReference type="PROSITE-ProRule" id="PRU00023"/>
    </source>
</evidence>
<dbReference type="EMBL" id="JAPDDR010000006">
    <property type="protein sequence ID" value="MCW1914397.1"/>
    <property type="molecule type" value="Genomic_DNA"/>
</dbReference>
<dbReference type="PANTHER" id="PTHR24193">
    <property type="entry name" value="ANKYRIN REPEAT PROTEIN"/>
    <property type="match status" value="1"/>
</dbReference>
<dbReference type="Proteomes" id="UP001165653">
    <property type="component" value="Unassembled WGS sequence"/>
</dbReference>
<dbReference type="PROSITE" id="PS50005">
    <property type="entry name" value="TPR"/>
    <property type="match status" value="1"/>
</dbReference>
<proteinExistence type="predicted"/>
<dbReference type="InterPro" id="IPR011990">
    <property type="entry name" value="TPR-like_helical_dom_sf"/>
</dbReference>
<dbReference type="Pfam" id="PF12796">
    <property type="entry name" value="Ank_2"/>
    <property type="match status" value="2"/>
</dbReference>
<evidence type="ECO:0000313" key="8">
    <source>
        <dbReference type="Proteomes" id="UP001165653"/>
    </source>
</evidence>
<dbReference type="InterPro" id="IPR019734">
    <property type="entry name" value="TPR_rpt"/>
</dbReference>
<dbReference type="PANTHER" id="PTHR24193:SF121">
    <property type="entry name" value="ADA2A-CONTAINING COMPLEX COMPONENT 3, ISOFORM D"/>
    <property type="match status" value="1"/>
</dbReference>
<keyword evidence="4" id="KW-0802">TPR repeat</keyword>
<evidence type="ECO:0000256" key="1">
    <source>
        <dbReference type="ARBA" id="ARBA00022737"/>
    </source>
</evidence>
<feature type="repeat" description="TPR" evidence="4">
    <location>
        <begin position="70"/>
        <end position="103"/>
    </location>
</feature>
<evidence type="ECO:0000256" key="6">
    <source>
        <dbReference type="SAM" id="SignalP"/>
    </source>
</evidence>
<accession>A0ABT3G3G4</accession>
<dbReference type="Gene3D" id="1.25.40.10">
    <property type="entry name" value="Tetratricopeptide repeat domain"/>
    <property type="match status" value="1"/>
</dbReference>
<sequence>MTRFPTPRLSLLIAAMTMPLLSLRAEEGAAPRDLLRDGLYAEEVSRNAEEAAASYEKVLRLHEEQRPFAATALFRLAEVRRKQERKDEAIRLYQRLIREFPQAEAELKLARGHLSALGAEPLEADKVAPAPTMLASLQQLAKTSPDRLNDPELFVDAIRKGDAESITYLLETAGPPDTLALLPIAVASGSLETVNLLIKKGIKPDSPGENEALLKAAALGHLHIAKALIAAGADINWSSDQSALPFYRAADQPERPIGTPLMEAIAAGQTKTVDLLLEAKADVKAAAAGTGFTPLHLAAGLGDVALIERLLQAGADPNALSRLAPTDSSPWGTEKPISALDFGFRKGATKACESIRKAGGKIQDPELLGEAVKNAADSFSHDALKRVELILSLGADPNAQYEGGPILFYAKSPVAQLLLDAGADPNVRKGREALLLKACLSQEWGVAEKLLEKGADPDPSPGVGASPLIIAASQSSGSGLLKKLIEKGAKPDAGWLSENFRVILKPASAEVQSLPTPGTPQPMGSRRASLPARPELFRQFVAQAIEHRDEVRWVHHTITYSDIAVLCPKTPSAAPPPLLKALLDRPMPWTDQSPSDQLRLRFILWRETPEGGRKAIEFGTEDPAAIPALQWGDIVESAVAPAGDTSPPVRMRPGGAPIHSASWLLRKDLAFGITVEQGSENRNYRVNGARLADDPSGDELPYVGARALAAIATYRDEPWRSDDHVLVRRTDWPEIKLPLNADGRDFPLEAGDHVKLVIREQAEDMENEARMERVRVVSPGSRFKRDFRFPSRWNTGWSQADAVPTLLQLLVELEGSNQKTLKDAPADPTLLAPWLCELQQERKVILSTFSHPDLSRIVIHRLKDVGSDEKISVDLTAALEAANDSLSVEVARNFDVALKAGDIVEIPVRSPLPEEPWKGFGPREQLLFSKALDAQIQYIDQENQLSVRQIRYQPPRYVQAGASWIPLPPQEGTSTFIAEGALGIDADVKTTAGSGSSWDGPTRNLFLKDGLKIQWSGNTSLELPSTR</sequence>
<dbReference type="RefSeq" id="WP_264513925.1">
    <property type="nucleotide sequence ID" value="NZ_JAPDDR010000006.1"/>
</dbReference>
<evidence type="ECO:0000313" key="7">
    <source>
        <dbReference type="EMBL" id="MCW1914397.1"/>
    </source>
</evidence>
<reference evidence="7" key="1">
    <citation type="submission" date="2022-10" db="EMBL/GenBank/DDBJ databases">
        <title>Luteolibacter sp. GHJ8, whole genome shotgun sequencing project.</title>
        <authorList>
            <person name="Zhao G."/>
            <person name="Shen L."/>
        </authorList>
    </citation>
    <scope>NUCLEOTIDE SEQUENCE</scope>
    <source>
        <strain evidence="7">GHJ8</strain>
    </source>
</reference>
<evidence type="ECO:0000256" key="2">
    <source>
        <dbReference type="ARBA" id="ARBA00023043"/>
    </source>
</evidence>
<dbReference type="SMART" id="SM00248">
    <property type="entry name" value="ANK"/>
    <property type="match status" value="7"/>
</dbReference>
<feature type="repeat" description="ANK" evidence="3">
    <location>
        <begin position="290"/>
        <end position="322"/>
    </location>
</feature>
<dbReference type="PROSITE" id="PS50297">
    <property type="entry name" value="ANK_REP_REGION"/>
    <property type="match status" value="1"/>
</dbReference>
<feature type="signal peptide" evidence="6">
    <location>
        <begin position="1"/>
        <end position="24"/>
    </location>
</feature>
<keyword evidence="8" id="KW-1185">Reference proteome</keyword>
<dbReference type="SUPFAM" id="SSF48452">
    <property type="entry name" value="TPR-like"/>
    <property type="match status" value="1"/>
</dbReference>
<organism evidence="7 8">
    <name type="scientific">Luteolibacter rhizosphaerae</name>
    <dbReference type="NCBI Taxonomy" id="2989719"/>
    <lineage>
        <taxon>Bacteria</taxon>
        <taxon>Pseudomonadati</taxon>
        <taxon>Verrucomicrobiota</taxon>
        <taxon>Verrucomicrobiia</taxon>
        <taxon>Verrucomicrobiales</taxon>
        <taxon>Verrucomicrobiaceae</taxon>
        <taxon>Luteolibacter</taxon>
    </lineage>
</organism>
<keyword evidence="6" id="KW-0732">Signal</keyword>
<feature type="coiled-coil region" evidence="5">
    <location>
        <begin position="45"/>
        <end position="106"/>
    </location>
</feature>
<keyword evidence="1" id="KW-0677">Repeat</keyword>
<gene>
    <name evidence="7" type="ORF">OJ996_12485</name>
</gene>
<dbReference type="Pfam" id="PF13432">
    <property type="entry name" value="TPR_16"/>
    <property type="match status" value="1"/>
</dbReference>
<dbReference type="PROSITE" id="PS50088">
    <property type="entry name" value="ANK_REPEAT"/>
    <property type="match status" value="2"/>
</dbReference>
<dbReference type="InterPro" id="IPR002110">
    <property type="entry name" value="Ankyrin_rpt"/>
</dbReference>